<dbReference type="GeneID" id="41982216"/>
<gene>
    <name evidence="2" type="ORF">LHYA1_G002018</name>
</gene>
<sequence length="266" mass="29904">MALTNPKKQKHIVFDVIGTLASYSKFFEALEERLGDKLRAEGIKPMLFGYAWIETAEREYTYLSISSTTGYTPFYKVFAPLFYRVLWMSGVSEPRELASDEDKDIIMRSFLILQLRPDASACISHLRAHDFTVWGYTAGDVSTVAAYFADAGIEMPVRNLLSCDMYGVGKPDKESYTPVLELLKKEKGEGGRVRGVKEVEEGGEKEEFWFAAAHMWDVSAARKSGFKGAWCSVYEKEPCVEIFGEMDVMADSLLEMARMVVVKAGV</sequence>
<dbReference type="InterPro" id="IPR023198">
    <property type="entry name" value="PGP-like_dom2"/>
</dbReference>
<accession>A0A8H8RAJ0</accession>
<dbReference type="GO" id="GO:0016787">
    <property type="term" value="F:hydrolase activity"/>
    <property type="evidence" value="ECO:0007669"/>
    <property type="project" value="UniProtKB-KW"/>
</dbReference>
<dbReference type="Pfam" id="PF00702">
    <property type="entry name" value="Hydrolase"/>
    <property type="match status" value="1"/>
</dbReference>
<dbReference type="Gene3D" id="3.40.50.1000">
    <property type="entry name" value="HAD superfamily/HAD-like"/>
    <property type="match status" value="1"/>
</dbReference>
<evidence type="ECO:0000313" key="3">
    <source>
        <dbReference type="Proteomes" id="UP000431533"/>
    </source>
</evidence>
<dbReference type="RefSeq" id="XP_031008612.1">
    <property type="nucleotide sequence ID" value="XM_031146996.1"/>
</dbReference>
<dbReference type="InterPro" id="IPR023214">
    <property type="entry name" value="HAD_sf"/>
</dbReference>
<name>A0A8H8RAJ0_9HELO</name>
<dbReference type="InterPro" id="IPR051540">
    <property type="entry name" value="S-2-haloacid_dehalogenase"/>
</dbReference>
<dbReference type="SUPFAM" id="SSF56784">
    <property type="entry name" value="HAD-like"/>
    <property type="match status" value="1"/>
</dbReference>
<dbReference type="Proteomes" id="UP000431533">
    <property type="component" value="Unassembled WGS sequence"/>
</dbReference>
<dbReference type="AlphaFoldDB" id="A0A8H8RAJ0"/>
<evidence type="ECO:0000313" key="2">
    <source>
        <dbReference type="EMBL" id="TVY29825.1"/>
    </source>
</evidence>
<reference evidence="2 3" key="1">
    <citation type="submission" date="2018-05" db="EMBL/GenBank/DDBJ databases">
        <title>Genome sequencing and assembly of the regulated plant pathogen Lachnellula willkommii and related sister species for the development of diagnostic species identification markers.</title>
        <authorList>
            <person name="Giroux E."/>
            <person name="Bilodeau G."/>
        </authorList>
    </citation>
    <scope>NUCLEOTIDE SEQUENCE [LARGE SCALE GENOMIC DNA]</scope>
    <source>
        <strain evidence="2 3">CBS 185.66</strain>
    </source>
</reference>
<dbReference type="PANTHER" id="PTHR43316">
    <property type="entry name" value="HYDROLASE, HALOACID DELAHOGENASE-RELATED"/>
    <property type="match status" value="1"/>
</dbReference>
<proteinExistence type="predicted"/>
<organism evidence="2 3">
    <name type="scientific">Lachnellula hyalina</name>
    <dbReference type="NCBI Taxonomy" id="1316788"/>
    <lineage>
        <taxon>Eukaryota</taxon>
        <taxon>Fungi</taxon>
        <taxon>Dikarya</taxon>
        <taxon>Ascomycota</taxon>
        <taxon>Pezizomycotina</taxon>
        <taxon>Leotiomycetes</taxon>
        <taxon>Helotiales</taxon>
        <taxon>Lachnaceae</taxon>
        <taxon>Lachnellula</taxon>
    </lineage>
</organism>
<evidence type="ECO:0008006" key="4">
    <source>
        <dbReference type="Google" id="ProtNLM"/>
    </source>
</evidence>
<comment type="caution">
    <text evidence="2">The sequence shown here is derived from an EMBL/GenBank/DDBJ whole genome shotgun (WGS) entry which is preliminary data.</text>
</comment>
<keyword evidence="3" id="KW-1185">Reference proteome</keyword>
<dbReference type="InterPro" id="IPR036412">
    <property type="entry name" value="HAD-like_sf"/>
</dbReference>
<keyword evidence="1" id="KW-0378">Hydrolase</keyword>
<evidence type="ECO:0000256" key="1">
    <source>
        <dbReference type="ARBA" id="ARBA00022801"/>
    </source>
</evidence>
<dbReference type="PANTHER" id="PTHR43316:SF4">
    <property type="entry name" value="ACID DEHALOGENASE, PUTATIVE (AFU_ORTHOLOGUE AFUA_8G05870)-RELATED"/>
    <property type="match status" value="1"/>
</dbReference>
<protein>
    <recommendedName>
        <fullName evidence="4">2-haloalkanoic acid dehalogenase</fullName>
    </recommendedName>
</protein>
<dbReference type="OrthoDB" id="2363873at2759"/>
<dbReference type="Gene3D" id="1.10.150.240">
    <property type="entry name" value="Putative phosphatase, domain 2"/>
    <property type="match status" value="1"/>
</dbReference>
<dbReference type="EMBL" id="QGMH01000014">
    <property type="protein sequence ID" value="TVY29825.1"/>
    <property type="molecule type" value="Genomic_DNA"/>
</dbReference>